<dbReference type="InterPro" id="IPR038765">
    <property type="entry name" value="Papain-like_cys_pep_sf"/>
</dbReference>
<keyword evidence="5 6" id="KW-0788">Thiol protease</keyword>
<dbReference type="GO" id="GO:0005829">
    <property type="term" value="C:cytosol"/>
    <property type="evidence" value="ECO:0007669"/>
    <property type="project" value="TreeGrafter"/>
</dbReference>
<dbReference type="Gene3D" id="3.90.70.10">
    <property type="entry name" value="Cysteine proteinases"/>
    <property type="match status" value="1"/>
</dbReference>
<evidence type="ECO:0000256" key="6">
    <source>
        <dbReference type="RuleBase" id="RU366025"/>
    </source>
</evidence>
<dbReference type="GO" id="GO:0006508">
    <property type="term" value="P:proteolysis"/>
    <property type="evidence" value="ECO:0007669"/>
    <property type="project" value="UniProtKB-KW"/>
</dbReference>
<feature type="region of interest" description="Disordered" evidence="7">
    <location>
        <begin position="519"/>
        <end position="574"/>
    </location>
</feature>
<comment type="catalytic activity">
    <reaction evidence="1 6">
        <text>Thiol-dependent hydrolysis of ester, thioester, amide, peptide and isopeptide bonds formed by the C-terminal Gly of ubiquitin (a 76-residue protein attached to proteins as an intracellular targeting signal).</text>
        <dbReference type="EC" id="3.4.19.12"/>
    </reaction>
</comment>
<gene>
    <name evidence="9" type="ORF">BLGHR1_14713</name>
</gene>
<dbReference type="InterPro" id="IPR001394">
    <property type="entry name" value="Peptidase_C19_UCH"/>
</dbReference>
<dbReference type="GO" id="GO:0005634">
    <property type="term" value="C:nucleus"/>
    <property type="evidence" value="ECO:0007669"/>
    <property type="project" value="TreeGrafter"/>
</dbReference>
<dbReference type="PANTHER" id="PTHR24006:SF687">
    <property type="entry name" value="UBIQUITIN CARBOXYL-TERMINAL HYDROLASE 10"/>
    <property type="match status" value="1"/>
</dbReference>
<feature type="region of interest" description="Disordered" evidence="7">
    <location>
        <begin position="91"/>
        <end position="148"/>
    </location>
</feature>
<dbReference type="PROSITE" id="PS50235">
    <property type="entry name" value="USP_3"/>
    <property type="match status" value="1"/>
</dbReference>
<organism evidence="9 10">
    <name type="scientific">Blumeria hordei</name>
    <name type="common">Barley powdery mildew</name>
    <name type="synonym">Blumeria graminis f. sp. hordei</name>
    <dbReference type="NCBI Taxonomy" id="2867405"/>
    <lineage>
        <taxon>Eukaryota</taxon>
        <taxon>Fungi</taxon>
        <taxon>Dikarya</taxon>
        <taxon>Ascomycota</taxon>
        <taxon>Pezizomycotina</taxon>
        <taxon>Leotiomycetes</taxon>
        <taxon>Erysiphales</taxon>
        <taxon>Erysiphaceae</taxon>
        <taxon>Blumeria</taxon>
    </lineage>
</organism>
<reference evidence="9 10" key="1">
    <citation type="submission" date="2017-11" db="EMBL/GenBank/DDBJ databases">
        <authorList>
            <person name="Kracher B."/>
        </authorList>
    </citation>
    <scope>NUCLEOTIDE SEQUENCE [LARGE SCALE GENOMIC DNA]</scope>
    <source>
        <strain evidence="9 10">RACE1</strain>
    </source>
</reference>
<keyword evidence="3 6" id="KW-0833">Ubl conjugation pathway</keyword>
<feature type="compositionally biased region" description="Polar residues" evidence="7">
    <location>
        <begin position="213"/>
        <end position="238"/>
    </location>
</feature>
<keyword evidence="2 6" id="KW-0645">Protease</keyword>
<evidence type="ECO:0000256" key="4">
    <source>
        <dbReference type="ARBA" id="ARBA00022801"/>
    </source>
</evidence>
<evidence type="ECO:0000256" key="5">
    <source>
        <dbReference type="ARBA" id="ARBA00022807"/>
    </source>
</evidence>
<dbReference type="AlphaFoldDB" id="A0A383UVX5"/>
<feature type="region of interest" description="Disordered" evidence="7">
    <location>
        <begin position="183"/>
        <end position="249"/>
    </location>
</feature>
<evidence type="ECO:0000259" key="8">
    <source>
        <dbReference type="PROSITE" id="PS50235"/>
    </source>
</evidence>
<evidence type="ECO:0000313" key="9">
    <source>
        <dbReference type="EMBL" id="SZF03919.1"/>
    </source>
</evidence>
<dbReference type="InterPro" id="IPR050164">
    <property type="entry name" value="Peptidase_C19"/>
</dbReference>
<evidence type="ECO:0000256" key="7">
    <source>
        <dbReference type="SAM" id="MobiDB-lite"/>
    </source>
</evidence>
<evidence type="ECO:0000313" key="10">
    <source>
        <dbReference type="Proteomes" id="UP000275772"/>
    </source>
</evidence>
<accession>A0A383UVX5</accession>
<dbReference type="GO" id="GO:0004843">
    <property type="term" value="F:cysteine-type deubiquitinase activity"/>
    <property type="evidence" value="ECO:0007669"/>
    <property type="project" value="UniProtKB-UniRule"/>
</dbReference>
<keyword evidence="4 6" id="KW-0378">Hydrolase</keyword>
<feature type="compositionally biased region" description="Low complexity" evidence="7">
    <location>
        <begin position="564"/>
        <end position="574"/>
    </location>
</feature>
<sequence length="848" mass="94702">MMNGRHLPAGQGMPMDNGRRRSYNQHQHQQQYPQQPIYPAYVQNYSPSYYHNSLPSLYQNSPAQYQTFIQSPPMQQYVTPQVLQHQVPYPRPYQAHTTSSPYQSSNRALQNHSNSPSQKAVPSVKDDKSTTKLVPSPDPGTPVIPFRAPLPWLSRPELGWPAKRSRKKRKAAQIITSEAVKLSINGQNPSENVPRPMISNQVTSEDTVARPETPSTTHQASEENSTNPSTPSSLQPQAASIDKPLTIKSTKKSSFRSTIIVPALPKALPRDNFKDGSGSEDKGTDIKSEVATKIISVKTEIDLSQDLKSCSIEAPPVSLVKPVASPRLWTGLFSSKVAQTPEISREHKGPDISSHIEHTDSKTLAEYLTSFNANTNNPKTKFLEPRGLVNTGNMCYMNSILQGLVFCSPFFNFLDQVSKRTTLSFKSETLLLDAMILFIHEYSVFEPTTSLDQSRIHSKQGQVDKYGEPFTPDFFYNVINQLPRFSSMRKCGHQQDAEEFLGFLLEGLHDDCVQVARNYSSGTNKPEPSPHNKTSPLSQKTEETSLHTSASENGWLEVGPKQKTAFTRSSGTTTTDSPITKIFGGYLRSELRVPGLKDSVTMEPYQPLQLDVGAYNVNNIVDALKGLTHPESLHGDFKSPKGCNVTATKQVFIDSLPQVLILHLKRFQYDNAGGTQKIWKKVDYPLELELPKELFPRHKRSFYEKNGLPNYRLISVVYHHGKNASGGHYTVDVRRQDGREWIRLDDTVIKRVKGEEVVSGGSEEDLEILTTDSNSQILDKSMPVREVSAKTGSEKNTESGWKQANGPGKKLSNNFNGNSTSKATNDKFSIKDNKVAYILFYQRIEVGS</sequence>
<dbReference type="PROSITE" id="PS00972">
    <property type="entry name" value="USP_1"/>
    <property type="match status" value="1"/>
</dbReference>
<feature type="compositionally biased region" description="Polar residues" evidence="7">
    <location>
        <begin position="811"/>
        <end position="823"/>
    </location>
</feature>
<evidence type="ECO:0000256" key="2">
    <source>
        <dbReference type="ARBA" id="ARBA00022670"/>
    </source>
</evidence>
<dbReference type="Pfam" id="PF00443">
    <property type="entry name" value="UCH"/>
    <property type="match status" value="1"/>
</dbReference>
<dbReference type="InterPro" id="IPR018200">
    <property type="entry name" value="USP_CS"/>
</dbReference>
<dbReference type="VEuPathDB" id="FungiDB:BLGHR1_14713"/>
<evidence type="ECO:0000256" key="1">
    <source>
        <dbReference type="ARBA" id="ARBA00000707"/>
    </source>
</evidence>
<dbReference type="GO" id="GO:0016579">
    <property type="term" value="P:protein deubiquitination"/>
    <property type="evidence" value="ECO:0007669"/>
    <property type="project" value="InterPro"/>
</dbReference>
<feature type="compositionally biased region" description="Polar residues" evidence="7">
    <location>
        <begin position="519"/>
        <end position="539"/>
    </location>
</feature>
<feature type="domain" description="USP" evidence="8">
    <location>
        <begin position="386"/>
        <end position="781"/>
    </location>
</feature>
<comment type="similarity">
    <text evidence="6">Belongs to the peptidase C19 family.</text>
</comment>
<dbReference type="PANTHER" id="PTHR24006">
    <property type="entry name" value="UBIQUITIN CARBOXYL-TERMINAL HYDROLASE"/>
    <property type="match status" value="1"/>
</dbReference>
<dbReference type="CDD" id="cd02257">
    <property type="entry name" value="Peptidase_C19"/>
    <property type="match status" value="1"/>
</dbReference>
<feature type="region of interest" description="Disordered" evidence="7">
    <location>
        <begin position="1"/>
        <end position="32"/>
    </location>
</feature>
<evidence type="ECO:0000256" key="3">
    <source>
        <dbReference type="ARBA" id="ARBA00022786"/>
    </source>
</evidence>
<dbReference type="InterPro" id="IPR028889">
    <property type="entry name" value="USP"/>
</dbReference>
<feature type="compositionally biased region" description="Polar residues" evidence="7">
    <location>
        <begin position="95"/>
        <end position="120"/>
    </location>
</feature>
<dbReference type="PROSITE" id="PS00973">
    <property type="entry name" value="USP_2"/>
    <property type="match status" value="1"/>
</dbReference>
<dbReference type="Proteomes" id="UP000275772">
    <property type="component" value="Unassembled WGS sequence"/>
</dbReference>
<feature type="region of interest" description="Disordered" evidence="7">
    <location>
        <begin position="789"/>
        <end position="825"/>
    </location>
</feature>
<dbReference type="EC" id="3.4.19.12" evidence="6"/>
<proteinExistence type="inferred from homology"/>
<protein>
    <recommendedName>
        <fullName evidence="6">Ubiquitin carboxyl-terminal hydrolase</fullName>
        <ecNumber evidence="6">3.4.19.12</ecNumber>
    </recommendedName>
</protein>
<dbReference type="EMBL" id="UNSH01000060">
    <property type="protein sequence ID" value="SZF03919.1"/>
    <property type="molecule type" value="Genomic_DNA"/>
</dbReference>
<dbReference type="SUPFAM" id="SSF54001">
    <property type="entry name" value="Cysteine proteinases"/>
    <property type="match status" value="1"/>
</dbReference>
<name>A0A383UVX5_BLUHO</name>